<evidence type="ECO:0000259" key="1">
    <source>
        <dbReference type="Pfam" id="PF13840"/>
    </source>
</evidence>
<gene>
    <name evidence="2" type="ORF">AB4Y30_05465</name>
</gene>
<feature type="domain" description="CASTOR ACT" evidence="1">
    <location>
        <begin position="54"/>
        <end position="113"/>
    </location>
</feature>
<dbReference type="PANTHER" id="PTHR31131">
    <property type="entry name" value="CHROMOSOME 1, WHOLE GENOME SHOTGUN SEQUENCE"/>
    <property type="match status" value="1"/>
</dbReference>
<accession>A0AB39HT47</accession>
<dbReference type="InterPro" id="IPR016540">
    <property type="entry name" value="UCP008459"/>
</dbReference>
<evidence type="ECO:0000313" key="2">
    <source>
        <dbReference type="EMBL" id="XDK33802.1"/>
    </source>
</evidence>
<dbReference type="PIRSF" id="PIRSF008459">
    <property type="entry name" value="UCP008459"/>
    <property type="match status" value="1"/>
</dbReference>
<dbReference type="SUPFAM" id="SSF55021">
    <property type="entry name" value="ACT-like"/>
    <property type="match status" value="2"/>
</dbReference>
<dbReference type="InterPro" id="IPR045865">
    <property type="entry name" value="ACT-like_dom_sf"/>
</dbReference>
<dbReference type="Pfam" id="PF13840">
    <property type="entry name" value="ACT_7"/>
    <property type="match status" value="1"/>
</dbReference>
<dbReference type="Gene3D" id="3.30.2130.10">
    <property type="entry name" value="VC0802-like"/>
    <property type="match status" value="1"/>
</dbReference>
<organism evidence="2">
    <name type="scientific">Ornithinibacillus sp. 4-3</name>
    <dbReference type="NCBI Taxonomy" id="3231488"/>
    <lineage>
        <taxon>Bacteria</taxon>
        <taxon>Bacillati</taxon>
        <taxon>Bacillota</taxon>
        <taxon>Bacilli</taxon>
        <taxon>Bacillales</taxon>
        <taxon>Bacillaceae</taxon>
        <taxon>Ornithinibacillus</taxon>
    </lineage>
</organism>
<dbReference type="EMBL" id="CP162599">
    <property type="protein sequence ID" value="XDK33802.1"/>
    <property type="molecule type" value="Genomic_DNA"/>
</dbReference>
<dbReference type="PANTHER" id="PTHR31131:SF6">
    <property type="entry name" value="CASTOR ACT DOMAIN-CONTAINING PROTEIN"/>
    <property type="match status" value="1"/>
</dbReference>
<dbReference type="AlphaFoldDB" id="A0AB39HT47"/>
<protein>
    <submittedName>
        <fullName evidence="2">ACT domain-containing protein</fullName>
    </submittedName>
</protein>
<dbReference type="RefSeq" id="WP_368654480.1">
    <property type="nucleotide sequence ID" value="NZ_CP162599.1"/>
</dbReference>
<proteinExistence type="predicted"/>
<reference evidence="2" key="1">
    <citation type="submission" date="2024-07" db="EMBL/GenBank/DDBJ databases">
        <title>Halotolerant mesophilic bacterium Ornithinibacillus sp. 4-3, sp. nov., isolated from soil.</title>
        <authorList>
            <person name="Sidarenka A.V."/>
            <person name="Guliayeva D.E."/>
            <person name="Leanovich S.I."/>
            <person name="Hileuskaya K.S."/>
            <person name="Akhremchuk A.E."/>
            <person name="Sikolenko M.A."/>
            <person name="Valentovich L.N."/>
        </authorList>
    </citation>
    <scope>NUCLEOTIDE SEQUENCE</scope>
    <source>
        <strain evidence="2">4-3</strain>
    </source>
</reference>
<dbReference type="InterPro" id="IPR051719">
    <property type="entry name" value="CASTOR_mTORC1"/>
</dbReference>
<sequence length="122" mass="13762">MILKLLSKEFSVIQVSDLSMIDFSISPLFIGKTEEETSVVLPTENVPTQTINREDHWKAFKIDDVLDFSLVGILAKISTLLAEKSISIFAISTYNTDYLLVKSDDLENAIKVFSNNEYIVKI</sequence>
<name>A0AB39HT47_9BACI</name>
<dbReference type="InterPro" id="IPR027795">
    <property type="entry name" value="CASTOR_ACT_dom"/>
</dbReference>